<feature type="domain" description="Initiator Rep protein WH1" evidence="2">
    <location>
        <begin position="25"/>
        <end position="180"/>
    </location>
</feature>
<dbReference type="SUPFAM" id="SSF46785">
    <property type="entry name" value="Winged helix' DNA-binding domain"/>
    <property type="match status" value="1"/>
</dbReference>
<name>A0A7H9CGR4_9BACT</name>
<dbReference type="GO" id="GO:0003887">
    <property type="term" value="F:DNA-directed DNA polymerase activity"/>
    <property type="evidence" value="ECO:0007669"/>
    <property type="project" value="InterPro"/>
</dbReference>
<comment type="similarity">
    <text evidence="1">Belongs to the initiator RepB protein family.</text>
</comment>
<dbReference type="Proteomes" id="UP000509414">
    <property type="component" value="Chromosome"/>
</dbReference>
<evidence type="ECO:0000313" key="4">
    <source>
        <dbReference type="Proteomes" id="UP000509414"/>
    </source>
</evidence>
<dbReference type="AlphaFoldDB" id="A0A7H9CGR4"/>
<sequence length="264" mass="30984">MIVSENNADNLAVIPSKNNAKEILIYDNRLNTELIFNDNFTARDFDLFFTLLHLAKKNVTQKKGKTVYMSFDQLTKFLSASAYKNKNRFYKEVRAFLDKAQDIRTFFKTDIKNTKGRNAVLEGALFFDKLSVDEATKTASFRLSDGAYEFLFFFEKFMQLNLYEFCSLKRKGSKILFRLLIQFKNLPINKTSGLKELVLNKDEFYKYIKPPITYRPADIDRRILTPAIKELEEGDYFKSVLCERLQSNLETIDYKIIFNDSNRK</sequence>
<accession>A0A7H9CGR4</accession>
<evidence type="ECO:0000259" key="2">
    <source>
        <dbReference type="Pfam" id="PF01051"/>
    </source>
</evidence>
<dbReference type="InterPro" id="IPR036390">
    <property type="entry name" value="WH_DNA-bd_sf"/>
</dbReference>
<proteinExistence type="inferred from homology"/>
<evidence type="ECO:0000256" key="1">
    <source>
        <dbReference type="ARBA" id="ARBA00038283"/>
    </source>
</evidence>
<protein>
    <submittedName>
        <fullName evidence="3">Putative replication initiation protein</fullName>
    </submittedName>
</protein>
<reference evidence="3 4" key="1">
    <citation type="submission" date="2020-02" db="EMBL/GenBank/DDBJ databases">
        <title>Complete genome sequence of the novel Campylobacter species Candidatus Campylobacter infans.</title>
        <authorList>
            <person name="Duim B."/>
            <person name="Zomer A."/>
            <person name="van der Graaf L."/>
            <person name="Wagenaar J."/>
        </authorList>
    </citation>
    <scope>NUCLEOTIDE SEQUENCE [LARGE SCALE GENOMIC DNA]</scope>
    <source>
        <strain evidence="3 4">19S00001</strain>
    </source>
</reference>
<dbReference type="InterPro" id="IPR000525">
    <property type="entry name" value="Initiator_Rep_WH1"/>
</dbReference>
<keyword evidence="4" id="KW-1185">Reference proteome</keyword>
<organism evidence="3 4">
    <name type="scientific">Candidatus Campylobacter infans</name>
    <dbReference type="NCBI Taxonomy" id="2561898"/>
    <lineage>
        <taxon>Bacteria</taxon>
        <taxon>Pseudomonadati</taxon>
        <taxon>Campylobacterota</taxon>
        <taxon>Epsilonproteobacteria</taxon>
        <taxon>Campylobacterales</taxon>
        <taxon>Campylobacteraceae</taxon>
        <taxon>Campylobacter</taxon>
    </lineage>
</organism>
<dbReference type="EMBL" id="CP049075">
    <property type="protein sequence ID" value="QLI05162.1"/>
    <property type="molecule type" value="Genomic_DNA"/>
</dbReference>
<dbReference type="KEGG" id="cinf:CINF_0640"/>
<evidence type="ECO:0000313" key="3">
    <source>
        <dbReference type="EMBL" id="QLI05162.1"/>
    </source>
</evidence>
<dbReference type="GO" id="GO:0006270">
    <property type="term" value="P:DNA replication initiation"/>
    <property type="evidence" value="ECO:0007669"/>
    <property type="project" value="InterPro"/>
</dbReference>
<gene>
    <name evidence="3" type="ORF">CINF_0640</name>
</gene>
<dbReference type="Pfam" id="PF01051">
    <property type="entry name" value="Rep3_N"/>
    <property type="match status" value="1"/>
</dbReference>
<dbReference type="RefSeq" id="WP_179975729.1">
    <property type="nucleotide sequence ID" value="NZ_CP049075.1"/>
</dbReference>